<dbReference type="PANTHER" id="PTHR30086">
    <property type="entry name" value="ARGININE EXPORTER PROTEIN ARGO"/>
    <property type="match status" value="1"/>
</dbReference>
<evidence type="ECO:0000256" key="4">
    <source>
        <dbReference type="ARBA" id="ARBA00022989"/>
    </source>
</evidence>
<dbReference type="Proteomes" id="UP000076335">
    <property type="component" value="Unassembled WGS sequence"/>
</dbReference>
<dbReference type="OrthoDB" id="9807053at2"/>
<dbReference type="InterPro" id="IPR001123">
    <property type="entry name" value="LeuE-type"/>
</dbReference>
<feature type="transmembrane region" description="Helical" evidence="6">
    <location>
        <begin position="147"/>
        <end position="173"/>
    </location>
</feature>
<evidence type="ECO:0000256" key="5">
    <source>
        <dbReference type="ARBA" id="ARBA00023136"/>
    </source>
</evidence>
<dbReference type="PIRSF" id="PIRSF006324">
    <property type="entry name" value="LeuE"/>
    <property type="match status" value="1"/>
</dbReference>
<dbReference type="RefSeq" id="WP_062949724.1">
    <property type="nucleotide sequence ID" value="NZ_LPVY01000005.1"/>
</dbReference>
<dbReference type="AlphaFoldDB" id="A0A154L7R7"/>
<keyword evidence="2" id="KW-1003">Cell membrane</keyword>
<gene>
    <name evidence="7" type="ORF">AUP42_13635</name>
</gene>
<evidence type="ECO:0000256" key="6">
    <source>
        <dbReference type="SAM" id="Phobius"/>
    </source>
</evidence>
<dbReference type="GO" id="GO:0005886">
    <property type="term" value="C:plasma membrane"/>
    <property type="evidence" value="ECO:0007669"/>
    <property type="project" value="UniProtKB-SubCell"/>
</dbReference>
<comment type="caution">
    <text evidence="7">The sequence shown here is derived from an EMBL/GenBank/DDBJ whole genome shotgun (WGS) entry which is preliminary data.</text>
</comment>
<dbReference type="EMBL" id="LPVY01000005">
    <property type="protein sequence ID" value="KZB66595.1"/>
    <property type="molecule type" value="Genomic_DNA"/>
</dbReference>
<keyword evidence="4 6" id="KW-1133">Transmembrane helix</keyword>
<evidence type="ECO:0000256" key="3">
    <source>
        <dbReference type="ARBA" id="ARBA00022692"/>
    </source>
</evidence>
<feature type="transmembrane region" description="Helical" evidence="6">
    <location>
        <begin position="185"/>
        <end position="206"/>
    </location>
</feature>
<comment type="subcellular location">
    <subcellularLocation>
        <location evidence="1">Cell membrane</location>
        <topology evidence="1">Multi-pass membrane protein</topology>
    </subcellularLocation>
</comment>
<evidence type="ECO:0000313" key="8">
    <source>
        <dbReference type="Proteomes" id="UP000076335"/>
    </source>
</evidence>
<dbReference type="GO" id="GO:0015171">
    <property type="term" value="F:amino acid transmembrane transporter activity"/>
    <property type="evidence" value="ECO:0007669"/>
    <property type="project" value="TreeGrafter"/>
</dbReference>
<dbReference type="PANTHER" id="PTHR30086:SF20">
    <property type="entry name" value="ARGININE EXPORTER PROTEIN ARGO-RELATED"/>
    <property type="match status" value="1"/>
</dbReference>
<evidence type="ECO:0000313" key="7">
    <source>
        <dbReference type="EMBL" id="KZB66595.1"/>
    </source>
</evidence>
<accession>A0A154L7R7</accession>
<keyword evidence="3 6" id="KW-0812">Transmembrane</keyword>
<evidence type="ECO:0000256" key="1">
    <source>
        <dbReference type="ARBA" id="ARBA00004651"/>
    </source>
</evidence>
<feature type="transmembrane region" description="Helical" evidence="6">
    <location>
        <begin position="113"/>
        <end position="135"/>
    </location>
</feature>
<organism evidence="7 8">
    <name type="scientific">Thalassospira lucentensis</name>
    <dbReference type="NCBI Taxonomy" id="168935"/>
    <lineage>
        <taxon>Bacteria</taxon>
        <taxon>Pseudomonadati</taxon>
        <taxon>Pseudomonadota</taxon>
        <taxon>Alphaproteobacteria</taxon>
        <taxon>Rhodospirillales</taxon>
        <taxon>Thalassospiraceae</taxon>
        <taxon>Thalassospira</taxon>
    </lineage>
</organism>
<sequence length="210" mass="22012">MLIPIETLLIFIPTALALNMTPGNDMLFCLGQGIKSGPRAGLAASFGIATGAMIHTLLAGLGLAAVVAAHPVALEVLRWAGIGYLVWLAFQSFRDGGGVLKPAKTAPATAMKAWRDGIVVNLLNPKIIVFVLAFIPQFVDPARGSVLAQFLILGVILNIGGTIINCLVGGFAGKLGQFLSRSARLARAFQIFTGCVFLALAARLAFDKRA</sequence>
<evidence type="ECO:0000256" key="2">
    <source>
        <dbReference type="ARBA" id="ARBA00022475"/>
    </source>
</evidence>
<name>A0A154L7R7_9PROT</name>
<dbReference type="Pfam" id="PF01810">
    <property type="entry name" value="LysE"/>
    <property type="match status" value="1"/>
</dbReference>
<proteinExistence type="predicted"/>
<keyword evidence="5 6" id="KW-0472">Membrane</keyword>
<reference evidence="7 8" key="1">
    <citation type="submission" date="2015-12" db="EMBL/GenBank/DDBJ databases">
        <title>Genome sequence of Thalassospira lucentensis MCCC 1A02072.</title>
        <authorList>
            <person name="Lu L."/>
            <person name="Lai Q."/>
            <person name="Shao Z."/>
            <person name="Qian P."/>
        </authorList>
    </citation>
    <scope>NUCLEOTIDE SEQUENCE [LARGE SCALE GENOMIC DNA]</scope>
    <source>
        <strain evidence="7 8">MCCC 1A02072</strain>
    </source>
</reference>
<feature type="transmembrane region" description="Helical" evidence="6">
    <location>
        <begin position="41"/>
        <end position="69"/>
    </location>
</feature>
<protein>
    <submittedName>
        <fullName evidence="7">Threonine transporter RhtB</fullName>
    </submittedName>
</protein>